<dbReference type="Proteomes" id="UP000663929">
    <property type="component" value="Chromosome"/>
</dbReference>
<dbReference type="PANTHER" id="PTHR46615:SF1">
    <property type="entry name" value="ARYLSULFATASE K"/>
    <property type="match status" value="1"/>
</dbReference>
<feature type="domain" description="Sulfatase N-terminal" evidence="2">
    <location>
        <begin position="8"/>
        <end position="387"/>
    </location>
</feature>
<name>A0A8A4TGG1_SULCO</name>
<evidence type="ECO:0000313" key="3">
    <source>
        <dbReference type="EMBL" id="QTD49159.1"/>
    </source>
</evidence>
<dbReference type="Gene3D" id="3.40.720.10">
    <property type="entry name" value="Alkaline Phosphatase, subunit A"/>
    <property type="match status" value="1"/>
</dbReference>
<sequence length="578" mass="65050">MSFHGKRPNFLIITTDEQRFPPPYENPDAAAWRTANLKGQERIASRGMSFQRHYTGSTACAPSRTTIYTGQYPSLHGVSQTPGIGKSSFDQNMFWLKPDTVPTLGAWFRAAGYQTHWRGKWHLSYADIDVPGTQTALLSNDNNGESYPDRVELYREANRLEPYGFKGWIGPEPHGKSQANDGTNRDPGFADQSIRLLKELDQAYRANPDGQEPFLAVCSFVNPHDIVFSGHLLQNWFSGFQAALEAGSLPKVTPPPTANESLQTKPRCQQDYIYLYPRMYLPQATDETYRQFYYYLMGEVDKHIDSVYSCLESCSFFEDTIVVFTSDHGEMLGAHGGAHQKWYSAYDEILRVPFTISNPQLYATPKTCDTLTSHLDLLPTLLGLAGADTEALLRKLRISHSEAHPLVGRDLSSWIVDGNAPPDGVLYFMTDDNVENGSQMWNPITQQPYNSVVQPNHLETVIANIATPDGSSLWKYTRYFDNPRFYDTTVKKAPIVGAGNPDGVVTAEGIPPEFEAYNLSEDPLEEHNLMSPHCEKRISPEILGQLETLLNEQRKQKRLHPQTTNQDAGEETVAPWRD</sequence>
<dbReference type="EMBL" id="CP071793">
    <property type="protein sequence ID" value="QTD49159.1"/>
    <property type="molecule type" value="Genomic_DNA"/>
</dbReference>
<accession>A0A8A4TGG1</accession>
<gene>
    <name evidence="3" type="ORF">J3U87_26535</name>
</gene>
<feature type="region of interest" description="Disordered" evidence="1">
    <location>
        <begin position="553"/>
        <end position="578"/>
    </location>
</feature>
<dbReference type="Pfam" id="PF00884">
    <property type="entry name" value="Sulfatase"/>
    <property type="match status" value="1"/>
</dbReference>
<protein>
    <submittedName>
        <fullName evidence="3">Sulfatase-like hydrolase/transferase</fullName>
    </submittedName>
</protein>
<dbReference type="SUPFAM" id="SSF53649">
    <property type="entry name" value="Alkaline phosphatase-like"/>
    <property type="match status" value="1"/>
</dbReference>
<keyword evidence="3" id="KW-0378">Hydrolase</keyword>
<proteinExistence type="predicted"/>
<dbReference type="InterPro" id="IPR000917">
    <property type="entry name" value="Sulfatase_N"/>
</dbReference>
<evidence type="ECO:0000256" key="1">
    <source>
        <dbReference type="SAM" id="MobiDB-lite"/>
    </source>
</evidence>
<dbReference type="RefSeq" id="WP_237378800.1">
    <property type="nucleotide sequence ID" value="NZ_CP071793.1"/>
</dbReference>
<keyword evidence="4" id="KW-1185">Reference proteome</keyword>
<dbReference type="GO" id="GO:0015024">
    <property type="term" value="F:glucuronate-2-sulfatase activity"/>
    <property type="evidence" value="ECO:0007669"/>
    <property type="project" value="TreeGrafter"/>
</dbReference>
<organism evidence="3 4">
    <name type="scientific">Sulfidibacter corallicola</name>
    <dbReference type="NCBI Taxonomy" id="2818388"/>
    <lineage>
        <taxon>Bacteria</taxon>
        <taxon>Pseudomonadati</taxon>
        <taxon>Acidobacteriota</taxon>
        <taxon>Holophagae</taxon>
        <taxon>Acanthopleuribacterales</taxon>
        <taxon>Acanthopleuribacteraceae</taxon>
        <taxon>Sulfidibacter</taxon>
    </lineage>
</organism>
<dbReference type="GO" id="GO:0004065">
    <property type="term" value="F:arylsulfatase activity"/>
    <property type="evidence" value="ECO:0007669"/>
    <property type="project" value="TreeGrafter"/>
</dbReference>
<dbReference type="InterPro" id="IPR051849">
    <property type="entry name" value="GAG-degrading_sulfatase"/>
</dbReference>
<reference evidence="3" key="1">
    <citation type="submission" date="2021-03" db="EMBL/GenBank/DDBJ databases">
        <title>Acanthopleuribacteraceae sp. M133.</title>
        <authorList>
            <person name="Wang G."/>
        </authorList>
    </citation>
    <scope>NUCLEOTIDE SEQUENCE</scope>
    <source>
        <strain evidence="3">M133</strain>
    </source>
</reference>
<dbReference type="InterPro" id="IPR017850">
    <property type="entry name" value="Alkaline_phosphatase_core_sf"/>
</dbReference>
<dbReference type="CDD" id="cd16035">
    <property type="entry name" value="sulfatase_like"/>
    <property type="match status" value="1"/>
</dbReference>
<dbReference type="AlphaFoldDB" id="A0A8A4TGG1"/>
<dbReference type="KEGG" id="scor:J3U87_26535"/>
<evidence type="ECO:0000313" key="4">
    <source>
        <dbReference type="Proteomes" id="UP000663929"/>
    </source>
</evidence>
<evidence type="ECO:0000259" key="2">
    <source>
        <dbReference type="Pfam" id="PF00884"/>
    </source>
</evidence>
<dbReference type="PANTHER" id="PTHR46615">
    <property type="entry name" value="ARYLSULFATASE K"/>
    <property type="match status" value="1"/>
</dbReference>